<evidence type="ECO:0000313" key="3">
    <source>
        <dbReference type="Proteomes" id="UP000182882"/>
    </source>
</evidence>
<dbReference type="SMART" id="SM01126">
    <property type="entry name" value="DDE_Tnp_IS1595"/>
    <property type="match status" value="1"/>
</dbReference>
<evidence type="ECO:0000313" key="2">
    <source>
        <dbReference type="EMBL" id="SDU17097.1"/>
    </source>
</evidence>
<dbReference type="KEGG" id="nur:ATY38_11205"/>
<organism evidence="2 3">
    <name type="scientific">Nitrosomonas ureae</name>
    <dbReference type="NCBI Taxonomy" id="44577"/>
    <lineage>
        <taxon>Bacteria</taxon>
        <taxon>Pseudomonadati</taxon>
        <taxon>Pseudomonadota</taxon>
        <taxon>Betaproteobacteria</taxon>
        <taxon>Nitrosomonadales</taxon>
        <taxon>Nitrosomonadaceae</taxon>
        <taxon>Nitrosomonas</taxon>
    </lineage>
</organism>
<keyword evidence="3" id="KW-1185">Reference proteome</keyword>
<dbReference type="RefSeq" id="WP_062559380.1">
    <property type="nucleotide sequence ID" value="NZ_CP013341.1"/>
</dbReference>
<dbReference type="InterPro" id="IPR053164">
    <property type="entry name" value="IS1016-like_transposase"/>
</dbReference>
<sequence>MLRNRKLSDYWIKKIIECFCIDIPASKAALLLGKNRNTINRWYGIFRQVIYHHQTALKNKLLGRVEVDERNDGGKRQRGYHGKLKRGRGTLKQPVFGVFERDGRVYTEIVPDCKRLTLHEVILGRVSIESVIYSDGWRGYNGLADVGYSRHFRVSHGDNEFARDGHCHINGIESFRSFTKRRLAKFNGVSVNFELHLKESEWRWKKQSNELANQLWQLIRYY</sequence>
<dbReference type="PANTHER" id="PTHR47163">
    <property type="entry name" value="DDE_TNP_IS1595 DOMAIN-CONTAINING PROTEIN"/>
    <property type="match status" value="1"/>
</dbReference>
<dbReference type="InterPro" id="IPR024445">
    <property type="entry name" value="Tnp_ISXO2-like"/>
</dbReference>
<reference evidence="3" key="1">
    <citation type="submission" date="2016-10" db="EMBL/GenBank/DDBJ databases">
        <authorList>
            <person name="Varghese N."/>
            <person name="Submissions S."/>
        </authorList>
    </citation>
    <scope>NUCLEOTIDE SEQUENCE [LARGE SCALE GENOMIC DNA]</scope>
    <source>
        <strain evidence="3">Nm10</strain>
    </source>
</reference>
<accession>A0A1H2GBU8</accession>
<dbReference type="PANTHER" id="PTHR47163:SF2">
    <property type="entry name" value="SI:DKEY-17M8.2"/>
    <property type="match status" value="1"/>
</dbReference>
<protein>
    <submittedName>
        <fullName evidence="2">Transposase and inactivated derivatives</fullName>
    </submittedName>
</protein>
<dbReference type="EMBL" id="FNLN01000030">
    <property type="protein sequence ID" value="SDU17097.1"/>
    <property type="molecule type" value="Genomic_DNA"/>
</dbReference>
<evidence type="ECO:0000259" key="1">
    <source>
        <dbReference type="SMART" id="SM01126"/>
    </source>
</evidence>
<dbReference type="Pfam" id="PF12762">
    <property type="entry name" value="DDE_Tnp_IS1595"/>
    <property type="match status" value="1"/>
</dbReference>
<feature type="domain" description="ISXO2-like transposase" evidence="1">
    <location>
        <begin position="60"/>
        <end position="205"/>
    </location>
</feature>
<proteinExistence type="predicted"/>
<dbReference type="NCBIfam" id="NF033547">
    <property type="entry name" value="transpos_IS1595"/>
    <property type="match status" value="1"/>
</dbReference>
<gene>
    <name evidence="2" type="ORF">SAMN05216406_13015</name>
</gene>
<dbReference type="AlphaFoldDB" id="A0A1H2GBU8"/>
<name>A0A1H2GBU8_9PROT</name>
<dbReference type="Proteomes" id="UP000182882">
    <property type="component" value="Unassembled WGS sequence"/>
</dbReference>